<keyword evidence="4 7" id="KW-0133">Cell shape</keyword>
<keyword evidence="8" id="KW-0732">Signal</keyword>
<name>A0A1H0J2U7_9RHOB</name>
<evidence type="ECO:0000256" key="7">
    <source>
        <dbReference type="PROSITE-ProRule" id="PRU01373"/>
    </source>
</evidence>
<dbReference type="PANTHER" id="PTHR30582">
    <property type="entry name" value="L,D-TRANSPEPTIDASE"/>
    <property type="match status" value="1"/>
</dbReference>
<keyword evidence="3" id="KW-0808">Transferase</keyword>
<evidence type="ECO:0000313" key="11">
    <source>
        <dbReference type="Proteomes" id="UP000324252"/>
    </source>
</evidence>
<reference evidence="10 11" key="1">
    <citation type="submission" date="2016-11" db="EMBL/GenBank/DDBJ databases">
        <authorList>
            <person name="Varghese N."/>
            <person name="Submissions S."/>
        </authorList>
    </citation>
    <scope>NUCLEOTIDE SEQUENCE [LARGE SCALE GENOMIC DNA]</scope>
    <source>
        <strain evidence="10 11">DSM 29620</strain>
    </source>
</reference>
<dbReference type="GO" id="GO:0018104">
    <property type="term" value="P:peptidoglycan-protein cross-linking"/>
    <property type="evidence" value="ECO:0007669"/>
    <property type="project" value="TreeGrafter"/>
</dbReference>
<evidence type="ECO:0000313" key="10">
    <source>
        <dbReference type="EMBL" id="SHK14583.1"/>
    </source>
</evidence>
<dbReference type="PANTHER" id="PTHR30582:SF2">
    <property type="entry name" value="L,D-TRANSPEPTIDASE YCIB-RELATED"/>
    <property type="match status" value="1"/>
</dbReference>
<dbReference type="EMBL" id="FQZZ01000003">
    <property type="protein sequence ID" value="SHK14583.1"/>
    <property type="molecule type" value="Genomic_DNA"/>
</dbReference>
<dbReference type="Pfam" id="PF03734">
    <property type="entry name" value="YkuD"/>
    <property type="match status" value="1"/>
</dbReference>
<dbReference type="GO" id="GO:0016740">
    <property type="term" value="F:transferase activity"/>
    <property type="evidence" value="ECO:0007669"/>
    <property type="project" value="UniProtKB-KW"/>
</dbReference>
<dbReference type="InterPro" id="IPR038063">
    <property type="entry name" value="Transpep_catalytic_dom"/>
</dbReference>
<keyword evidence="5 7" id="KW-0573">Peptidoglycan synthesis</keyword>
<evidence type="ECO:0000256" key="1">
    <source>
        <dbReference type="ARBA" id="ARBA00004752"/>
    </source>
</evidence>
<dbReference type="PROSITE" id="PS52029">
    <property type="entry name" value="LD_TPASE"/>
    <property type="match status" value="1"/>
</dbReference>
<keyword evidence="6 7" id="KW-0961">Cell wall biogenesis/degradation</keyword>
<sequence>MVRDWAIAAVLALWGAGAQAQALVVSVDLSDQRMEVAEGGVVTHVWPVSTARAGKCTPVGTYTPYLLKRMHYSSLYDNAPMPWSIFFLGNYAIHGTTQVDRLGAPASAGCIRLAPENAEILFGAVQAVGMSETRIVVRE</sequence>
<dbReference type="CDD" id="cd16913">
    <property type="entry name" value="YkuD_like"/>
    <property type="match status" value="1"/>
</dbReference>
<organism evidence="10 11">
    <name type="scientific">Lutimaribacter pacificus</name>
    <dbReference type="NCBI Taxonomy" id="391948"/>
    <lineage>
        <taxon>Bacteria</taxon>
        <taxon>Pseudomonadati</taxon>
        <taxon>Pseudomonadota</taxon>
        <taxon>Alphaproteobacteria</taxon>
        <taxon>Rhodobacterales</taxon>
        <taxon>Roseobacteraceae</taxon>
        <taxon>Lutimaribacter</taxon>
    </lineage>
</organism>
<dbReference type="GO" id="GO:0071555">
    <property type="term" value="P:cell wall organization"/>
    <property type="evidence" value="ECO:0007669"/>
    <property type="project" value="UniProtKB-UniRule"/>
</dbReference>
<evidence type="ECO:0000256" key="4">
    <source>
        <dbReference type="ARBA" id="ARBA00022960"/>
    </source>
</evidence>
<dbReference type="GO" id="GO:0005576">
    <property type="term" value="C:extracellular region"/>
    <property type="evidence" value="ECO:0007669"/>
    <property type="project" value="TreeGrafter"/>
</dbReference>
<feature type="active site" description="Proton donor/acceptor" evidence="7">
    <location>
        <position position="94"/>
    </location>
</feature>
<proteinExistence type="inferred from homology"/>
<evidence type="ECO:0000256" key="5">
    <source>
        <dbReference type="ARBA" id="ARBA00022984"/>
    </source>
</evidence>
<protein>
    <submittedName>
        <fullName evidence="10">L,D-transpeptidase catalytic domain</fullName>
    </submittedName>
</protein>
<evidence type="ECO:0000256" key="2">
    <source>
        <dbReference type="ARBA" id="ARBA00005992"/>
    </source>
</evidence>
<feature type="active site" description="Nucleophile" evidence="7">
    <location>
        <position position="110"/>
    </location>
</feature>
<dbReference type="SUPFAM" id="SSF141523">
    <property type="entry name" value="L,D-transpeptidase catalytic domain-like"/>
    <property type="match status" value="1"/>
</dbReference>
<dbReference type="Gene3D" id="2.40.440.10">
    <property type="entry name" value="L,D-transpeptidase catalytic domain-like"/>
    <property type="match status" value="1"/>
</dbReference>
<feature type="domain" description="L,D-TPase catalytic" evidence="9">
    <location>
        <begin position="23"/>
        <end position="138"/>
    </location>
</feature>
<dbReference type="UniPathway" id="UPA00219"/>
<dbReference type="AlphaFoldDB" id="A0A1H0J2U7"/>
<keyword evidence="11" id="KW-1185">Reference proteome</keyword>
<evidence type="ECO:0000256" key="8">
    <source>
        <dbReference type="SAM" id="SignalP"/>
    </source>
</evidence>
<accession>A0A1H0J2U7</accession>
<feature type="signal peptide" evidence="8">
    <location>
        <begin position="1"/>
        <end position="20"/>
    </location>
</feature>
<gene>
    <name evidence="10" type="ORF">SAMN05444142_103421</name>
</gene>
<evidence type="ECO:0000256" key="6">
    <source>
        <dbReference type="ARBA" id="ARBA00023316"/>
    </source>
</evidence>
<dbReference type="InterPro" id="IPR050979">
    <property type="entry name" value="LD-transpeptidase"/>
</dbReference>
<feature type="chain" id="PRO_5015064704" evidence="8">
    <location>
        <begin position="21"/>
        <end position="139"/>
    </location>
</feature>
<comment type="similarity">
    <text evidence="2">Belongs to the YkuD family.</text>
</comment>
<evidence type="ECO:0000259" key="9">
    <source>
        <dbReference type="PROSITE" id="PS52029"/>
    </source>
</evidence>
<comment type="pathway">
    <text evidence="1 7">Cell wall biogenesis; peptidoglycan biosynthesis.</text>
</comment>
<evidence type="ECO:0000256" key="3">
    <source>
        <dbReference type="ARBA" id="ARBA00022679"/>
    </source>
</evidence>
<dbReference type="Proteomes" id="UP000324252">
    <property type="component" value="Unassembled WGS sequence"/>
</dbReference>
<dbReference type="GO" id="GO:0008360">
    <property type="term" value="P:regulation of cell shape"/>
    <property type="evidence" value="ECO:0007669"/>
    <property type="project" value="UniProtKB-UniRule"/>
</dbReference>
<dbReference type="GO" id="GO:0071972">
    <property type="term" value="F:peptidoglycan L,D-transpeptidase activity"/>
    <property type="evidence" value="ECO:0007669"/>
    <property type="project" value="TreeGrafter"/>
</dbReference>
<dbReference type="InterPro" id="IPR005490">
    <property type="entry name" value="LD_TPept_cat_dom"/>
</dbReference>